<evidence type="ECO:0000313" key="3">
    <source>
        <dbReference type="EMBL" id="MBW0460758.1"/>
    </source>
</evidence>
<dbReference type="Gene3D" id="3.30.420.10">
    <property type="entry name" value="Ribonuclease H-like superfamily/Ribonuclease H"/>
    <property type="match status" value="1"/>
</dbReference>
<evidence type="ECO:0000313" key="4">
    <source>
        <dbReference type="Proteomes" id="UP000765509"/>
    </source>
</evidence>
<dbReference type="InterPro" id="IPR012337">
    <property type="entry name" value="RNaseH-like_sf"/>
</dbReference>
<name>A0A9Q3B8L1_9BASI</name>
<dbReference type="GO" id="GO:0003723">
    <property type="term" value="F:RNA binding"/>
    <property type="evidence" value="ECO:0007669"/>
    <property type="project" value="UniProtKB-KW"/>
</dbReference>
<proteinExistence type="predicted"/>
<protein>
    <recommendedName>
        <fullName evidence="2">Integrase catalytic domain-containing protein</fullName>
    </recommendedName>
</protein>
<reference evidence="3" key="1">
    <citation type="submission" date="2021-03" db="EMBL/GenBank/DDBJ databases">
        <title>Draft genome sequence of rust myrtle Austropuccinia psidii MF-1, a brazilian biotype.</title>
        <authorList>
            <person name="Quecine M.C."/>
            <person name="Pachon D.M.R."/>
            <person name="Bonatelli M.L."/>
            <person name="Correr F.H."/>
            <person name="Franceschini L.M."/>
            <person name="Leite T.F."/>
            <person name="Margarido G.R.A."/>
            <person name="Almeida C.A."/>
            <person name="Ferrarezi J.A."/>
            <person name="Labate C.A."/>
        </authorList>
    </citation>
    <scope>NUCLEOTIDE SEQUENCE</scope>
    <source>
        <strain evidence="3">MF-1</strain>
    </source>
</reference>
<sequence length="451" mass="50581">MINPPKASGPPPGSISLGMIGMSLPSLLRSDPHFVFPSPTELACPLQLGTGFEPTCQDIWRDAEGFLWHQGDCLRQELADFISTCDSCQRAKALRKAPSGLLQSLSVPSQPWSSIGMDFIVKLPKSCGFDAILASWFSAKDRNDRGSLFVSTFWKLIYAKLGIKPTPSTTYHPQTDGQTEHMNQTLEEYLRHFCGYRQDDWADLLPMAELCLNNSTAASTGFSPFFLWQGYHPRVNAFLTTSLVPAVDAYITLLEQTQSEAAASLSRARELQARYYGRGRRPGDVFQPSDRVLLSRRCISSLRPSSNHVYPKLHPVFNISLVSRYRDPSLNSHPQSRKWFSSLQHWWIGEGWQLSWISVGSKASASICCNGRMWPGPRFLGPLVFHLNNIGCFSLQLSCAAPLVLTKSFPHTQLGKILRIAVNLNKITRIGQRDHRSTSPKLGYWHKNEIK</sequence>
<dbReference type="AlphaFoldDB" id="A0A9Q3B8L1"/>
<dbReference type="PROSITE" id="PS50994">
    <property type="entry name" value="INTEGRASE"/>
    <property type="match status" value="1"/>
</dbReference>
<dbReference type="InterPro" id="IPR001584">
    <property type="entry name" value="Integrase_cat-core"/>
</dbReference>
<dbReference type="InterPro" id="IPR036397">
    <property type="entry name" value="RNaseH_sf"/>
</dbReference>
<keyword evidence="1" id="KW-0694">RNA-binding</keyword>
<dbReference type="InterPro" id="IPR052160">
    <property type="entry name" value="Gypsy_RT_Integrase-like"/>
</dbReference>
<evidence type="ECO:0000256" key="1">
    <source>
        <dbReference type="ARBA" id="ARBA00022884"/>
    </source>
</evidence>
<organism evidence="3 4">
    <name type="scientific">Austropuccinia psidii MF-1</name>
    <dbReference type="NCBI Taxonomy" id="1389203"/>
    <lineage>
        <taxon>Eukaryota</taxon>
        <taxon>Fungi</taxon>
        <taxon>Dikarya</taxon>
        <taxon>Basidiomycota</taxon>
        <taxon>Pucciniomycotina</taxon>
        <taxon>Pucciniomycetes</taxon>
        <taxon>Pucciniales</taxon>
        <taxon>Sphaerophragmiaceae</taxon>
        <taxon>Austropuccinia</taxon>
    </lineage>
</organism>
<accession>A0A9Q3B8L1</accession>
<comment type="caution">
    <text evidence="3">The sequence shown here is derived from an EMBL/GenBank/DDBJ whole genome shotgun (WGS) entry which is preliminary data.</text>
</comment>
<dbReference type="SUPFAM" id="SSF53098">
    <property type="entry name" value="Ribonuclease H-like"/>
    <property type="match status" value="1"/>
</dbReference>
<feature type="domain" description="Integrase catalytic" evidence="2">
    <location>
        <begin position="144"/>
        <end position="232"/>
    </location>
</feature>
<keyword evidence="4" id="KW-1185">Reference proteome</keyword>
<dbReference type="Proteomes" id="UP000765509">
    <property type="component" value="Unassembled WGS sequence"/>
</dbReference>
<gene>
    <name evidence="3" type="ORF">O181_000473</name>
</gene>
<dbReference type="PANTHER" id="PTHR47266">
    <property type="entry name" value="ENDONUCLEASE-RELATED"/>
    <property type="match status" value="1"/>
</dbReference>
<dbReference type="OrthoDB" id="427129at2759"/>
<dbReference type="GO" id="GO:0005634">
    <property type="term" value="C:nucleus"/>
    <property type="evidence" value="ECO:0007669"/>
    <property type="project" value="UniProtKB-ARBA"/>
</dbReference>
<dbReference type="GO" id="GO:0015074">
    <property type="term" value="P:DNA integration"/>
    <property type="evidence" value="ECO:0007669"/>
    <property type="project" value="InterPro"/>
</dbReference>
<dbReference type="EMBL" id="AVOT02000055">
    <property type="protein sequence ID" value="MBW0460758.1"/>
    <property type="molecule type" value="Genomic_DNA"/>
</dbReference>
<evidence type="ECO:0000259" key="2">
    <source>
        <dbReference type="PROSITE" id="PS50994"/>
    </source>
</evidence>